<feature type="non-terminal residue" evidence="6">
    <location>
        <position position="1"/>
    </location>
</feature>
<dbReference type="PANTHER" id="PTHR13271">
    <property type="entry name" value="UNCHARACTERIZED PUTATIVE METHYLTRANSFERASE"/>
    <property type="match status" value="1"/>
</dbReference>
<evidence type="ECO:0000259" key="5">
    <source>
        <dbReference type="Pfam" id="PF09273"/>
    </source>
</evidence>
<dbReference type="Proteomes" id="UP001189429">
    <property type="component" value="Unassembled WGS sequence"/>
</dbReference>
<dbReference type="Gene3D" id="3.90.1420.10">
    <property type="entry name" value="Rubisco LSMT, substrate-binding domain"/>
    <property type="match status" value="1"/>
</dbReference>
<dbReference type="SUPFAM" id="SSF82199">
    <property type="entry name" value="SET domain"/>
    <property type="match status" value="1"/>
</dbReference>
<sequence>LGCFRPRCFERQTHPSRGAPGPIPSGTPSCKLWPPCRCAGGAPAVAAGRAMWAAAAASCPAPPLAPRQPLQLGSARPRGRRRVGLGGEGPAEHGHGAAPWVAAVATATAGAGLRRGDCGGALAGFSRRRGAQSVRSVAMLADSGGPSTMRALTKIRLREKPDVGSAPTGDALEAGETFQALEVLQSEATGGMCYLRVNGKCGWAFATGVSGSWAGKPICELVPEDQVQKSVEDLNRERAEEAARKAAEEEKRRDEAEERAAAQAEQDRAPVEPTEMSVLRLLSFARGRTDVVKVHPGLSVKGAQLIVSLPISADTPLIGVMPGFVLSDELPAEGPGGAEGADTAEEFQGLMKSAAGSPVDSPELRLGLQLMREKALGMGSWWEPYVASLPPRAAPPLAWGDRELAELQYAPARQAVSEEVERLRSFADACLKPESLGGLPGDALTELRWAVAAARQRAVPLGGGRSGLVPLVDLVGPPGAGDEGPSCRLVPEGPVQVLYAARSLRPGDVLTRDLGLDGEEYLWQRGLPPPQLAADEPLQVWGLVAEGAALWQLKAITAAVPTRPGRLAGDVLVRGEVRRGEHVEEMISESLFHAARALSCRTEEELDVYVGEPQDVPVVAGDSRGLAGLFGDRRAACVDRLVDLLRGANEFPTTLQEDEKQLPDLQGWKRAAVTFRMEKKRVLQEVVQKLAEAREDPEGGGGGALPFAVTGTA</sequence>
<gene>
    <name evidence="6" type="ORF">PCOR1329_LOCUS1921</name>
</gene>
<feature type="region of interest" description="Disordered" evidence="4">
    <location>
        <begin position="239"/>
        <end position="272"/>
    </location>
</feature>
<evidence type="ECO:0000256" key="2">
    <source>
        <dbReference type="ARBA" id="ARBA00022679"/>
    </source>
</evidence>
<organism evidence="6 7">
    <name type="scientific">Prorocentrum cordatum</name>
    <dbReference type="NCBI Taxonomy" id="2364126"/>
    <lineage>
        <taxon>Eukaryota</taxon>
        <taxon>Sar</taxon>
        <taxon>Alveolata</taxon>
        <taxon>Dinophyceae</taxon>
        <taxon>Prorocentrales</taxon>
        <taxon>Prorocentraceae</taxon>
        <taxon>Prorocentrum</taxon>
    </lineage>
</organism>
<keyword evidence="7" id="KW-1185">Reference proteome</keyword>
<feature type="region of interest" description="Disordered" evidence="4">
    <location>
        <begin position="61"/>
        <end position="94"/>
    </location>
</feature>
<keyword evidence="2" id="KW-0808">Transferase</keyword>
<comment type="caution">
    <text evidence="6">The sequence shown here is derived from an EMBL/GenBank/DDBJ whole genome shotgun (WGS) entry which is preliminary data.</text>
</comment>
<reference evidence="6" key="1">
    <citation type="submission" date="2023-10" db="EMBL/GenBank/DDBJ databases">
        <authorList>
            <person name="Chen Y."/>
            <person name="Shah S."/>
            <person name="Dougan E. K."/>
            <person name="Thang M."/>
            <person name="Chan C."/>
        </authorList>
    </citation>
    <scope>NUCLEOTIDE SEQUENCE [LARGE SCALE GENOMIC DNA]</scope>
</reference>
<dbReference type="InterPro" id="IPR046341">
    <property type="entry name" value="SET_dom_sf"/>
</dbReference>
<dbReference type="InterPro" id="IPR015353">
    <property type="entry name" value="Rubisco_LSMT_subst-bd"/>
</dbReference>
<dbReference type="CDD" id="cd10527">
    <property type="entry name" value="SET_LSMT"/>
    <property type="match status" value="1"/>
</dbReference>
<accession>A0ABN9PH40</accession>
<dbReference type="Gene3D" id="3.90.1410.10">
    <property type="entry name" value="set domain protein methyltransferase, domain 1"/>
    <property type="match status" value="1"/>
</dbReference>
<dbReference type="InterPro" id="IPR036464">
    <property type="entry name" value="Rubisco_LSMT_subst-bd_sf"/>
</dbReference>
<evidence type="ECO:0000313" key="6">
    <source>
        <dbReference type="EMBL" id="CAK0790708.1"/>
    </source>
</evidence>
<proteinExistence type="predicted"/>
<keyword evidence="1" id="KW-0489">Methyltransferase</keyword>
<evidence type="ECO:0000313" key="7">
    <source>
        <dbReference type="Proteomes" id="UP001189429"/>
    </source>
</evidence>
<feature type="domain" description="Rubisco LSMT substrate-binding" evidence="5">
    <location>
        <begin position="584"/>
        <end position="683"/>
    </location>
</feature>
<evidence type="ECO:0000256" key="4">
    <source>
        <dbReference type="SAM" id="MobiDB-lite"/>
    </source>
</evidence>
<dbReference type="Pfam" id="PF09273">
    <property type="entry name" value="Rubis-subs-bind"/>
    <property type="match status" value="1"/>
</dbReference>
<dbReference type="SUPFAM" id="SSF81822">
    <property type="entry name" value="RuBisCo LSMT C-terminal, substrate-binding domain"/>
    <property type="match status" value="1"/>
</dbReference>
<dbReference type="EMBL" id="CAUYUJ010000469">
    <property type="protein sequence ID" value="CAK0790708.1"/>
    <property type="molecule type" value="Genomic_DNA"/>
</dbReference>
<protein>
    <recommendedName>
        <fullName evidence="5">Rubisco LSMT substrate-binding domain-containing protein</fullName>
    </recommendedName>
</protein>
<feature type="compositionally biased region" description="Basic and acidic residues" evidence="4">
    <location>
        <begin position="239"/>
        <end position="270"/>
    </location>
</feature>
<evidence type="ECO:0000256" key="3">
    <source>
        <dbReference type="ARBA" id="ARBA00022691"/>
    </source>
</evidence>
<evidence type="ECO:0000256" key="1">
    <source>
        <dbReference type="ARBA" id="ARBA00022603"/>
    </source>
</evidence>
<dbReference type="InterPro" id="IPR050600">
    <property type="entry name" value="SETD3_SETD6_MTase"/>
</dbReference>
<name>A0ABN9PH40_9DINO</name>
<feature type="region of interest" description="Disordered" evidence="4">
    <location>
        <begin position="693"/>
        <end position="713"/>
    </location>
</feature>
<keyword evidence="3" id="KW-0949">S-adenosyl-L-methionine</keyword>